<keyword evidence="3" id="KW-1185">Reference proteome</keyword>
<gene>
    <name evidence="2" type="ORF">H5410_028236</name>
</gene>
<sequence>MAKRKGARKASPQPVHVRDDVIKQFIVRLSTRLDSAPPSSILSGSLGYPITVGSTLQVQGPSVGIQTPGSSSVPSMVPSRFAALVIFASAIMSITEQKSFERFVRFAPLKFDSTPREKAYDSLTKCHNMLFNLGILEAHREQFTGIFLERLCPIAFEIISRMIFLQSLSGSVSGQGVRVFYMLDKVVALRGFLARSTNGVSGSRPSQTSQVTHSGSSSQGGHADTYGYSLWGLGVWAQAKGFPKRASSTIQSGSHATLSKPTPSAKSTSYGARGGTKGGDYGDQSIACGGSQTS</sequence>
<feature type="non-terminal residue" evidence="2">
    <location>
        <position position="294"/>
    </location>
</feature>
<protein>
    <submittedName>
        <fullName evidence="2">Uncharacterized protein</fullName>
    </submittedName>
</protein>
<dbReference type="EMBL" id="JACXVP010000005">
    <property type="protein sequence ID" value="KAG5606744.1"/>
    <property type="molecule type" value="Genomic_DNA"/>
</dbReference>
<proteinExistence type="predicted"/>
<evidence type="ECO:0000313" key="3">
    <source>
        <dbReference type="Proteomes" id="UP000824120"/>
    </source>
</evidence>
<evidence type="ECO:0000313" key="2">
    <source>
        <dbReference type="EMBL" id="KAG5606744.1"/>
    </source>
</evidence>
<dbReference type="Proteomes" id="UP000824120">
    <property type="component" value="Chromosome 5"/>
</dbReference>
<feature type="region of interest" description="Disordered" evidence="1">
    <location>
        <begin position="247"/>
        <end position="294"/>
    </location>
</feature>
<name>A0A9J5Z482_SOLCO</name>
<reference evidence="2 3" key="1">
    <citation type="submission" date="2020-09" db="EMBL/GenBank/DDBJ databases">
        <title>De no assembly of potato wild relative species, Solanum commersonii.</title>
        <authorList>
            <person name="Cho K."/>
        </authorList>
    </citation>
    <scope>NUCLEOTIDE SEQUENCE [LARGE SCALE GENOMIC DNA]</scope>
    <source>
        <strain evidence="2">LZ3.2</strain>
        <tissue evidence="2">Leaf</tissue>
    </source>
</reference>
<comment type="caution">
    <text evidence="2">The sequence shown here is derived from an EMBL/GenBank/DDBJ whole genome shotgun (WGS) entry which is preliminary data.</text>
</comment>
<feature type="compositionally biased region" description="Polar residues" evidence="1">
    <location>
        <begin position="247"/>
        <end position="270"/>
    </location>
</feature>
<feature type="compositionally biased region" description="Gly residues" evidence="1">
    <location>
        <begin position="272"/>
        <end position="281"/>
    </location>
</feature>
<accession>A0A9J5Z482</accession>
<feature type="region of interest" description="Disordered" evidence="1">
    <location>
        <begin position="197"/>
        <end position="221"/>
    </location>
</feature>
<feature type="compositionally biased region" description="Polar residues" evidence="1">
    <location>
        <begin position="197"/>
        <end position="220"/>
    </location>
</feature>
<organism evidence="2 3">
    <name type="scientific">Solanum commersonii</name>
    <name type="common">Commerson's wild potato</name>
    <name type="synonym">Commerson's nightshade</name>
    <dbReference type="NCBI Taxonomy" id="4109"/>
    <lineage>
        <taxon>Eukaryota</taxon>
        <taxon>Viridiplantae</taxon>
        <taxon>Streptophyta</taxon>
        <taxon>Embryophyta</taxon>
        <taxon>Tracheophyta</taxon>
        <taxon>Spermatophyta</taxon>
        <taxon>Magnoliopsida</taxon>
        <taxon>eudicotyledons</taxon>
        <taxon>Gunneridae</taxon>
        <taxon>Pentapetalae</taxon>
        <taxon>asterids</taxon>
        <taxon>lamiids</taxon>
        <taxon>Solanales</taxon>
        <taxon>Solanaceae</taxon>
        <taxon>Solanoideae</taxon>
        <taxon>Solaneae</taxon>
        <taxon>Solanum</taxon>
    </lineage>
</organism>
<evidence type="ECO:0000256" key="1">
    <source>
        <dbReference type="SAM" id="MobiDB-lite"/>
    </source>
</evidence>
<dbReference type="AlphaFoldDB" id="A0A9J5Z482"/>